<reference evidence="2 3" key="1">
    <citation type="submission" date="2018-11" db="EMBL/GenBank/DDBJ databases">
        <authorList>
            <consortium name="Pathogen Informatics"/>
        </authorList>
    </citation>
    <scope>NUCLEOTIDE SEQUENCE [LARGE SCALE GENOMIC DNA]</scope>
</reference>
<feature type="compositionally biased region" description="Basic residues" evidence="1">
    <location>
        <begin position="27"/>
        <end position="42"/>
    </location>
</feature>
<dbReference type="Proteomes" id="UP000050761">
    <property type="component" value="Unassembled WGS sequence"/>
</dbReference>
<dbReference type="EMBL" id="UZAH01032502">
    <property type="protein sequence ID" value="VDP22188.1"/>
    <property type="molecule type" value="Genomic_DNA"/>
</dbReference>
<sequence>MGPQMNEVALQPTERNGNRFTRQETNKKRRRHTQRGPAKRTALRTESADIDLRFKNIRTAIDASRRDLQT</sequence>
<keyword evidence="3" id="KW-1185">Reference proteome</keyword>
<evidence type="ECO:0000313" key="2">
    <source>
        <dbReference type="EMBL" id="VDP22188.1"/>
    </source>
</evidence>
<dbReference type="WBParaSite" id="HPBE_0002086001-mRNA-1">
    <property type="protein sequence ID" value="HPBE_0002086001-mRNA-1"/>
    <property type="gene ID" value="HPBE_0002086001"/>
</dbReference>
<organism evidence="3 4">
    <name type="scientific">Heligmosomoides polygyrus</name>
    <name type="common">Parasitic roundworm</name>
    <dbReference type="NCBI Taxonomy" id="6339"/>
    <lineage>
        <taxon>Eukaryota</taxon>
        <taxon>Metazoa</taxon>
        <taxon>Ecdysozoa</taxon>
        <taxon>Nematoda</taxon>
        <taxon>Chromadorea</taxon>
        <taxon>Rhabditida</taxon>
        <taxon>Rhabditina</taxon>
        <taxon>Rhabditomorpha</taxon>
        <taxon>Strongyloidea</taxon>
        <taxon>Heligmosomidae</taxon>
        <taxon>Heligmosomoides</taxon>
    </lineage>
</organism>
<evidence type="ECO:0000256" key="1">
    <source>
        <dbReference type="SAM" id="MobiDB-lite"/>
    </source>
</evidence>
<accession>A0A183GET1</accession>
<evidence type="ECO:0000313" key="4">
    <source>
        <dbReference type="WBParaSite" id="HPBE_0002086001-mRNA-1"/>
    </source>
</evidence>
<protein>
    <submittedName>
        <fullName evidence="2 4">Uncharacterized protein</fullName>
    </submittedName>
</protein>
<proteinExistence type="predicted"/>
<reference evidence="4" key="2">
    <citation type="submission" date="2019-09" db="UniProtKB">
        <authorList>
            <consortium name="WormBaseParasite"/>
        </authorList>
    </citation>
    <scope>IDENTIFICATION</scope>
</reference>
<accession>A0A3P8CM45</accession>
<feature type="region of interest" description="Disordered" evidence="1">
    <location>
        <begin position="1"/>
        <end position="48"/>
    </location>
</feature>
<evidence type="ECO:0000313" key="3">
    <source>
        <dbReference type="Proteomes" id="UP000050761"/>
    </source>
</evidence>
<dbReference type="AlphaFoldDB" id="A0A183GET1"/>
<name>A0A183GET1_HELPZ</name>
<gene>
    <name evidence="2" type="ORF">HPBE_LOCUS20859</name>
</gene>